<dbReference type="PANTHER" id="PTHR43037">
    <property type="entry name" value="UNNAMED PRODUCT-RELATED"/>
    <property type="match status" value="1"/>
</dbReference>
<feature type="domain" description="Phospholipase/carboxylesterase/thioesterase" evidence="4">
    <location>
        <begin position="111"/>
        <end position="192"/>
    </location>
</feature>
<dbReference type="InterPro" id="IPR050955">
    <property type="entry name" value="Plant_Biomass_Hydrol_Est"/>
</dbReference>
<protein>
    <submittedName>
        <fullName evidence="5">Polyhydroxybutyrate depolymerase</fullName>
    </submittedName>
</protein>
<proteinExistence type="predicted"/>
<feature type="chain" id="PRO_5045881857" evidence="3">
    <location>
        <begin position="22"/>
        <end position="280"/>
    </location>
</feature>
<dbReference type="InterPro" id="IPR029058">
    <property type="entry name" value="AB_hydrolase_fold"/>
</dbReference>
<dbReference type="Gene3D" id="3.40.50.1820">
    <property type="entry name" value="alpha/beta hydrolase"/>
    <property type="match status" value="1"/>
</dbReference>
<name>A0ABU1JJQ7_9PROT</name>
<reference evidence="5 6" key="1">
    <citation type="submission" date="2023-07" db="EMBL/GenBank/DDBJ databases">
        <title>Sorghum-associated microbial communities from plants grown in Nebraska, USA.</title>
        <authorList>
            <person name="Schachtman D."/>
        </authorList>
    </citation>
    <scope>NUCLEOTIDE SEQUENCE [LARGE SCALE GENOMIC DNA]</scope>
    <source>
        <strain evidence="5 6">584</strain>
    </source>
</reference>
<accession>A0ABU1JJQ7</accession>
<organism evidence="5 6">
    <name type="scientific">Inquilinus ginsengisoli</name>
    <dbReference type="NCBI Taxonomy" id="363840"/>
    <lineage>
        <taxon>Bacteria</taxon>
        <taxon>Pseudomonadati</taxon>
        <taxon>Pseudomonadota</taxon>
        <taxon>Alphaproteobacteria</taxon>
        <taxon>Rhodospirillales</taxon>
        <taxon>Rhodospirillaceae</taxon>
        <taxon>Inquilinus</taxon>
    </lineage>
</organism>
<dbReference type="PANTHER" id="PTHR43037:SF5">
    <property type="entry name" value="FERULOYL ESTERASE"/>
    <property type="match status" value="1"/>
</dbReference>
<evidence type="ECO:0000313" key="5">
    <source>
        <dbReference type="EMBL" id="MDR6287809.1"/>
    </source>
</evidence>
<evidence type="ECO:0000313" key="6">
    <source>
        <dbReference type="Proteomes" id="UP001262410"/>
    </source>
</evidence>
<feature type="signal peptide" evidence="3">
    <location>
        <begin position="1"/>
        <end position="21"/>
    </location>
</feature>
<sequence length="280" mass="29059">MRAVCAIAAAALLLALGPVAAAGDASCGGDVPCRVEGGDYRIALPPGGAPAGVYLFFHGYEGSAADQMQATDLIATARAHGYAFAAADGLGRTWSFENSPTQDRDETRFVGQVLDDLQRRFGFGPDRVVVGGFSQGASMAWYVACHLGDRVAGAVTFSGVFWDPLPQPSDCETAPPPMIHFHGRADRTFPLAGRAIGDRWHQGDTFESRAVLAARGQCGPEDTQPMTIAGVACEVTPGCLRGAIALCLHDGGHEVRANWLDGALGALPGLGVPGGLRAGQ</sequence>
<comment type="caution">
    <text evidence="5">The sequence shown here is derived from an EMBL/GenBank/DDBJ whole genome shotgun (WGS) entry which is preliminary data.</text>
</comment>
<evidence type="ECO:0000256" key="1">
    <source>
        <dbReference type="ARBA" id="ARBA00022729"/>
    </source>
</evidence>
<dbReference type="SUPFAM" id="SSF53474">
    <property type="entry name" value="alpha/beta-Hydrolases"/>
    <property type="match status" value="1"/>
</dbReference>
<evidence type="ECO:0000256" key="3">
    <source>
        <dbReference type="SAM" id="SignalP"/>
    </source>
</evidence>
<keyword evidence="2" id="KW-0378">Hydrolase</keyword>
<keyword evidence="1 3" id="KW-0732">Signal</keyword>
<evidence type="ECO:0000259" key="4">
    <source>
        <dbReference type="Pfam" id="PF02230"/>
    </source>
</evidence>
<dbReference type="EMBL" id="JAVDPW010000001">
    <property type="protein sequence ID" value="MDR6287809.1"/>
    <property type="molecule type" value="Genomic_DNA"/>
</dbReference>
<gene>
    <name evidence="5" type="ORF">E9232_000308</name>
</gene>
<dbReference type="RefSeq" id="WP_309791723.1">
    <property type="nucleotide sequence ID" value="NZ_JAVDPW010000001.1"/>
</dbReference>
<dbReference type="Proteomes" id="UP001262410">
    <property type="component" value="Unassembled WGS sequence"/>
</dbReference>
<dbReference type="Pfam" id="PF02230">
    <property type="entry name" value="Abhydrolase_2"/>
    <property type="match status" value="1"/>
</dbReference>
<dbReference type="InterPro" id="IPR003140">
    <property type="entry name" value="PLipase/COase/thioEstase"/>
</dbReference>
<keyword evidence="6" id="KW-1185">Reference proteome</keyword>
<evidence type="ECO:0000256" key="2">
    <source>
        <dbReference type="ARBA" id="ARBA00022801"/>
    </source>
</evidence>